<dbReference type="InterPro" id="IPR000477">
    <property type="entry name" value="RT_dom"/>
</dbReference>
<evidence type="ECO:0000259" key="1">
    <source>
        <dbReference type="Pfam" id="PF00078"/>
    </source>
</evidence>
<feature type="domain" description="Reverse transcriptase" evidence="1">
    <location>
        <begin position="128"/>
        <end position="238"/>
    </location>
</feature>
<evidence type="ECO:0000313" key="3">
    <source>
        <dbReference type="Proteomes" id="UP000499080"/>
    </source>
</evidence>
<dbReference type="PANTHER" id="PTHR47510">
    <property type="entry name" value="REVERSE TRANSCRIPTASE DOMAIN-CONTAINING PROTEIN"/>
    <property type="match status" value="1"/>
</dbReference>
<dbReference type="GO" id="GO:0071897">
    <property type="term" value="P:DNA biosynthetic process"/>
    <property type="evidence" value="ECO:0007669"/>
    <property type="project" value="UniProtKB-ARBA"/>
</dbReference>
<name>A0A4Y2EWD3_ARAVE</name>
<protein>
    <recommendedName>
        <fullName evidence="1">Reverse transcriptase domain-containing protein</fullName>
    </recommendedName>
</protein>
<comment type="caution">
    <text evidence="2">The sequence shown here is derived from an EMBL/GenBank/DDBJ whole genome shotgun (WGS) entry which is preliminary data.</text>
</comment>
<dbReference type="PANTHER" id="PTHR47510:SF3">
    <property type="entry name" value="ENDO_EXONUCLEASE_PHOSPHATASE DOMAIN-CONTAINING PROTEIN"/>
    <property type="match status" value="1"/>
</dbReference>
<dbReference type="InterPro" id="IPR043502">
    <property type="entry name" value="DNA/RNA_pol_sf"/>
</dbReference>
<accession>A0A4Y2EWD3</accession>
<keyword evidence="3" id="KW-1185">Reference proteome</keyword>
<dbReference type="EMBL" id="BGPR01000712">
    <property type="protein sequence ID" value="GBM32599.1"/>
    <property type="molecule type" value="Genomic_DNA"/>
</dbReference>
<reference evidence="2 3" key="1">
    <citation type="journal article" date="2019" name="Sci. Rep.">
        <title>Orb-weaving spider Araneus ventricosus genome elucidates the spidroin gene catalogue.</title>
        <authorList>
            <person name="Kono N."/>
            <person name="Nakamura H."/>
            <person name="Ohtoshi R."/>
            <person name="Moran D.A.P."/>
            <person name="Shinohara A."/>
            <person name="Yoshida Y."/>
            <person name="Fujiwara M."/>
            <person name="Mori M."/>
            <person name="Tomita M."/>
            <person name="Arakawa K."/>
        </authorList>
    </citation>
    <scope>NUCLEOTIDE SEQUENCE [LARGE SCALE GENOMIC DNA]</scope>
</reference>
<dbReference type="Pfam" id="PF00078">
    <property type="entry name" value="RVT_1"/>
    <property type="match status" value="1"/>
</dbReference>
<sequence length="265" mass="29708">MSSCVSAGHASHSDIDIVNAYADYFCSVFKPSIEYDSNDAVEFNGFGDFVGIDTVTYDDVVMAVKELKSTLTIGIVNIPPFTIKGCSEFLVYPLLALFNLSLETNNFPHAWKLTEFFPVFETGNAEECKNYRPIAILSPRSKIFEIIIHKKLIPQVKNVISSAQHGFMSKRSTSTNLMCLTDKAISASEENCQLDVIYTDFSKAFDSNDFGILMTKLRTIGFQVNLTQWLFSYLSNKTLYVYFINVVSDAFSITSGCLHTLLFWG</sequence>
<dbReference type="OrthoDB" id="426210at2759"/>
<proteinExistence type="predicted"/>
<gene>
    <name evidence="2" type="ORF">AVEN_195559_1</name>
</gene>
<organism evidence="2 3">
    <name type="scientific">Araneus ventricosus</name>
    <name type="common">Orbweaver spider</name>
    <name type="synonym">Epeira ventricosa</name>
    <dbReference type="NCBI Taxonomy" id="182803"/>
    <lineage>
        <taxon>Eukaryota</taxon>
        <taxon>Metazoa</taxon>
        <taxon>Ecdysozoa</taxon>
        <taxon>Arthropoda</taxon>
        <taxon>Chelicerata</taxon>
        <taxon>Arachnida</taxon>
        <taxon>Araneae</taxon>
        <taxon>Araneomorphae</taxon>
        <taxon>Entelegynae</taxon>
        <taxon>Araneoidea</taxon>
        <taxon>Araneidae</taxon>
        <taxon>Araneus</taxon>
    </lineage>
</organism>
<evidence type="ECO:0000313" key="2">
    <source>
        <dbReference type="EMBL" id="GBM32599.1"/>
    </source>
</evidence>
<dbReference type="SUPFAM" id="SSF56672">
    <property type="entry name" value="DNA/RNA polymerases"/>
    <property type="match status" value="1"/>
</dbReference>
<dbReference type="AlphaFoldDB" id="A0A4Y2EWD3"/>
<dbReference type="Proteomes" id="UP000499080">
    <property type="component" value="Unassembled WGS sequence"/>
</dbReference>